<dbReference type="PANTHER" id="PTHR21174:SF0">
    <property type="entry name" value="HD PHOSPHOHYDROLASE FAMILY PROTEIN-RELATED"/>
    <property type="match status" value="1"/>
</dbReference>
<protein>
    <recommendedName>
        <fullName evidence="2">HD domain-containing protein</fullName>
    </recommendedName>
</protein>
<dbReference type="Gene3D" id="1.10.472.50">
    <property type="entry name" value="HD-domain/PDEase-like"/>
    <property type="match status" value="1"/>
</dbReference>
<evidence type="ECO:0000313" key="1">
    <source>
        <dbReference type="EMBL" id="KKN35977.1"/>
    </source>
</evidence>
<accession>A0A0F9QG59</accession>
<name>A0A0F9QG59_9ZZZZ</name>
<proteinExistence type="predicted"/>
<gene>
    <name evidence="1" type="ORF">LCGC14_0778150</name>
</gene>
<dbReference type="AlphaFoldDB" id="A0A0F9QG59"/>
<evidence type="ECO:0008006" key="2">
    <source>
        <dbReference type="Google" id="ProtNLM"/>
    </source>
</evidence>
<comment type="caution">
    <text evidence="1">The sequence shown here is derived from an EMBL/GenBank/DDBJ whole genome shotgun (WGS) entry which is preliminary data.</text>
</comment>
<dbReference type="EMBL" id="LAZR01001996">
    <property type="protein sequence ID" value="KKN35977.1"/>
    <property type="molecule type" value="Genomic_DNA"/>
</dbReference>
<sequence length="109" mass="13266">MKYLNYLWNEWINLVSKYSNNKLLINNTLNDIEKCYSSSNRYYHNLSHIKFMLSEVENFRTVFDDFDSIRFSAWFHDIIYEANRSDNEERSTDMAETFLLNLNIPKLKF</sequence>
<dbReference type="PANTHER" id="PTHR21174">
    <property type="match status" value="1"/>
</dbReference>
<dbReference type="InterPro" id="IPR009218">
    <property type="entry name" value="HD_phosphohydro"/>
</dbReference>
<reference evidence="1" key="1">
    <citation type="journal article" date="2015" name="Nature">
        <title>Complex archaea that bridge the gap between prokaryotes and eukaryotes.</title>
        <authorList>
            <person name="Spang A."/>
            <person name="Saw J.H."/>
            <person name="Jorgensen S.L."/>
            <person name="Zaremba-Niedzwiedzka K."/>
            <person name="Martijn J."/>
            <person name="Lind A.E."/>
            <person name="van Eijk R."/>
            <person name="Schleper C."/>
            <person name="Guy L."/>
            <person name="Ettema T.J."/>
        </authorList>
    </citation>
    <scope>NUCLEOTIDE SEQUENCE</scope>
</reference>
<organism evidence="1">
    <name type="scientific">marine sediment metagenome</name>
    <dbReference type="NCBI Taxonomy" id="412755"/>
    <lineage>
        <taxon>unclassified sequences</taxon>
        <taxon>metagenomes</taxon>
        <taxon>ecological metagenomes</taxon>
    </lineage>
</organism>
<dbReference type="SUPFAM" id="SSF109604">
    <property type="entry name" value="HD-domain/PDEase-like"/>
    <property type="match status" value="1"/>
</dbReference>